<reference evidence="8" key="1">
    <citation type="journal article" date="2023" name="Mol. Phylogenet. Evol.">
        <title>Genome-scale phylogeny and comparative genomics of the fungal order Sordariales.</title>
        <authorList>
            <person name="Hensen N."/>
            <person name="Bonometti L."/>
            <person name="Westerberg I."/>
            <person name="Brannstrom I.O."/>
            <person name="Guillou S."/>
            <person name="Cros-Aarteil S."/>
            <person name="Calhoun S."/>
            <person name="Haridas S."/>
            <person name="Kuo A."/>
            <person name="Mondo S."/>
            <person name="Pangilinan J."/>
            <person name="Riley R."/>
            <person name="LaButti K."/>
            <person name="Andreopoulos B."/>
            <person name="Lipzen A."/>
            <person name="Chen C."/>
            <person name="Yan M."/>
            <person name="Daum C."/>
            <person name="Ng V."/>
            <person name="Clum A."/>
            <person name="Steindorff A."/>
            <person name="Ohm R.A."/>
            <person name="Martin F."/>
            <person name="Silar P."/>
            <person name="Natvig D.O."/>
            <person name="Lalanne C."/>
            <person name="Gautier V."/>
            <person name="Ament-Velasquez S.L."/>
            <person name="Kruys A."/>
            <person name="Hutchinson M.I."/>
            <person name="Powell A.J."/>
            <person name="Barry K."/>
            <person name="Miller A.N."/>
            <person name="Grigoriev I.V."/>
            <person name="Debuchy R."/>
            <person name="Gladieux P."/>
            <person name="Hiltunen Thoren M."/>
            <person name="Johannesson H."/>
        </authorList>
    </citation>
    <scope>NUCLEOTIDE SEQUENCE [LARGE SCALE GENOMIC DNA]</scope>
    <source>
        <strain evidence="8">CBS 340.73</strain>
    </source>
</reference>
<keyword evidence="1 5" id="KW-0349">Heme</keyword>
<evidence type="ECO:0000313" key="7">
    <source>
        <dbReference type="EMBL" id="KAK3943405.1"/>
    </source>
</evidence>
<evidence type="ECO:0000256" key="2">
    <source>
        <dbReference type="ARBA" id="ARBA00022723"/>
    </source>
</evidence>
<name>A0AAN6NCT2_9PEZI</name>
<dbReference type="Proteomes" id="UP001303473">
    <property type="component" value="Unassembled WGS sequence"/>
</dbReference>
<evidence type="ECO:0000259" key="6">
    <source>
        <dbReference type="PROSITE" id="PS50255"/>
    </source>
</evidence>
<evidence type="ECO:0000256" key="1">
    <source>
        <dbReference type="ARBA" id="ARBA00022617"/>
    </source>
</evidence>
<dbReference type="GO" id="GO:0046872">
    <property type="term" value="F:metal ion binding"/>
    <property type="evidence" value="ECO:0007669"/>
    <property type="project" value="UniProtKB-UniRule"/>
</dbReference>
<gene>
    <name evidence="7" type="ORF">QBC46DRAFT_456943</name>
</gene>
<dbReference type="Gene3D" id="3.10.120.10">
    <property type="entry name" value="Cytochrome b5-like heme/steroid binding domain"/>
    <property type="match status" value="1"/>
</dbReference>
<protein>
    <submittedName>
        <fullName evidence="7">Cytochrome b5-like heme/steroid binding domain-containing protein</fullName>
    </submittedName>
</protein>
<dbReference type="EMBL" id="MU853766">
    <property type="protein sequence ID" value="KAK3943405.1"/>
    <property type="molecule type" value="Genomic_DNA"/>
</dbReference>
<sequence>MIESNDSPSCWSQMRLLRIFKGPADHLAERLIKTSLNGTVELVEDANNTPECYSPVPPSLPDDELPFIPASIVSASATSGRHWIVIDNIIYDCTDFITEHPGGQEVLKPFKGHDCSWQFWRFHGKQELQQARELRVGRTSGVRNKFKERPRFVGLRPWGADYL</sequence>
<dbReference type="PROSITE" id="PS00191">
    <property type="entry name" value="CYTOCHROME_B5_1"/>
    <property type="match status" value="1"/>
</dbReference>
<evidence type="ECO:0000256" key="5">
    <source>
        <dbReference type="RuleBase" id="RU362121"/>
    </source>
</evidence>
<dbReference type="InterPro" id="IPR018506">
    <property type="entry name" value="Cyt_B5_heme-BS"/>
</dbReference>
<dbReference type="SUPFAM" id="SSF55856">
    <property type="entry name" value="Cytochrome b5-like heme/steroid binding domain"/>
    <property type="match status" value="1"/>
</dbReference>
<dbReference type="SMART" id="SM01117">
    <property type="entry name" value="Cyt-b5"/>
    <property type="match status" value="1"/>
</dbReference>
<dbReference type="PANTHER" id="PTHR19359:SF95">
    <property type="entry name" value="CYTOCHROME B5 TYPE B"/>
    <property type="match status" value="1"/>
</dbReference>
<dbReference type="Pfam" id="PF00173">
    <property type="entry name" value="Cyt-b5"/>
    <property type="match status" value="1"/>
</dbReference>
<evidence type="ECO:0000256" key="3">
    <source>
        <dbReference type="ARBA" id="ARBA00023004"/>
    </source>
</evidence>
<proteinExistence type="inferred from homology"/>
<evidence type="ECO:0000256" key="4">
    <source>
        <dbReference type="ARBA" id="ARBA00038168"/>
    </source>
</evidence>
<comment type="caution">
    <text evidence="7">The sequence shown here is derived from an EMBL/GenBank/DDBJ whole genome shotgun (WGS) entry which is preliminary data.</text>
</comment>
<dbReference type="GO" id="GO:0016020">
    <property type="term" value="C:membrane"/>
    <property type="evidence" value="ECO:0007669"/>
    <property type="project" value="TreeGrafter"/>
</dbReference>
<keyword evidence="3 5" id="KW-0408">Iron</keyword>
<keyword evidence="2 5" id="KW-0479">Metal-binding</keyword>
<accession>A0AAN6NCT2</accession>
<dbReference type="PANTHER" id="PTHR19359">
    <property type="entry name" value="CYTOCHROME B5"/>
    <property type="match status" value="1"/>
</dbReference>
<dbReference type="InterPro" id="IPR050668">
    <property type="entry name" value="Cytochrome_b5"/>
</dbReference>
<dbReference type="AlphaFoldDB" id="A0AAN6NCT2"/>
<dbReference type="GO" id="GO:0020037">
    <property type="term" value="F:heme binding"/>
    <property type="evidence" value="ECO:0007669"/>
    <property type="project" value="UniProtKB-UniRule"/>
</dbReference>
<organism evidence="7 8">
    <name type="scientific">Diplogelasinospora grovesii</name>
    <dbReference type="NCBI Taxonomy" id="303347"/>
    <lineage>
        <taxon>Eukaryota</taxon>
        <taxon>Fungi</taxon>
        <taxon>Dikarya</taxon>
        <taxon>Ascomycota</taxon>
        <taxon>Pezizomycotina</taxon>
        <taxon>Sordariomycetes</taxon>
        <taxon>Sordariomycetidae</taxon>
        <taxon>Sordariales</taxon>
        <taxon>Diplogelasinosporaceae</taxon>
        <taxon>Diplogelasinospora</taxon>
    </lineage>
</organism>
<keyword evidence="8" id="KW-1185">Reference proteome</keyword>
<dbReference type="InterPro" id="IPR001199">
    <property type="entry name" value="Cyt_B5-like_heme/steroid-bd"/>
</dbReference>
<dbReference type="InterPro" id="IPR036400">
    <property type="entry name" value="Cyt_B5-like_heme/steroid_sf"/>
</dbReference>
<feature type="domain" description="Cytochrome b5 heme-binding" evidence="6">
    <location>
        <begin position="65"/>
        <end position="140"/>
    </location>
</feature>
<evidence type="ECO:0000313" key="8">
    <source>
        <dbReference type="Proteomes" id="UP001303473"/>
    </source>
</evidence>
<comment type="similarity">
    <text evidence="4 5">Belongs to the cytochrome b5 family.</text>
</comment>
<dbReference type="PROSITE" id="PS50255">
    <property type="entry name" value="CYTOCHROME_B5_2"/>
    <property type="match status" value="1"/>
</dbReference>